<reference evidence="1 2" key="1">
    <citation type="journal article" date="2010" name="Stand. Genomic Sci.">
        <title>Complete genome sequence of Cellulophaga algicola type strain (IC166).</title>
        <authorList>
            <person name="Abt B."/>
            <person name="Lu M."/>
            <person name="Misra M."/>
            <person name="Han C."/>
            <person name="Nolan M."/>
            <person name="Lucas S."/>
            <person name="Hammon N."/>
            <person name="Deshpande S."/>
            <person name="Cheng J.F."/>
            <person name="Tapia R."/>
            <person name="Goodwin L."/>
            <person name="Pitluck S."/>
            <person name="Liolios K."/>
            <person name="Pagani I."/>
            <person name="Ivanova N."/>
            <person name="Mavromatis K."/>
            <person name="Ovchinikova G."/>
            <person name="Pati A."/>
            <person name="Chen A."/>
            <person name="Palaniappan K."/>
            <person name="Land M."/>
            <person name="Hauser L."/>
            <person name="Chang Y.J."/>
            <person name="Jeffries C.D."/>
            <person name="Detter J.C."/>
            <person name="Brambilla E."/>
            <person name="Rohde M."/>
            <person name="Tindall B.J."/>
            <person name="Goker M."/>
            <person name="Woyke T."/>
            <person name="Bristow J."/>
            <person name="Eisen J.A."/>
            <person name="Markowitz V."/>
            <person name="Hugenholtz P."/>
            <person name="Kyrpides N.C."/>
            <person name="Klenk H.P."/>
            <person name="Lapidus A."/>
        </authorList>
    </citation>
    <scope>NUCLEOTIDE SEQUENCE [LARGE SCALE GENOMIC DNA]</scope>
    <source>
        <strain evidence="2">DSM 14237 / IC166 / ACAM 630</strain>
    </source>
</reference>
<dbReference type="eggNOG" id="ENOG5030RWR">
    <property type="taxonomic scope" value="Bacteria"/>
</dbReference>
<dbReference type="RefSeq" id="WP_013551609.1">
    <property type="nucleotide sequence ID" value="NC_014934.1"/>
</dbReference>
<gene>
    <name evidence="1" type="ordered locus">Celal_2863</name>
</gene>
<organism evidence="1 2">
    <name type="scientific">Cellulophaga algicola (strain DSM 14237 / IC166 / ACAM 630)</name>
    <dbReference type="NCBI Taxonomy" id="688270"/>
    <lineage>
        <taxon>Bacteria</taxon>
        <taxon>Pseudomonadati</taxon>
        <taxon>Bacteroidota</taxon>
        <taxon>Flavobacteriia</taxon>
        <taxon>Flavobacteriales</taxon>
        <taxon>Flavobacteriaceae</taxon>
        <taxon>Cellulophaga</taxon>
    </lineage>
</organism>
<dbReference type="OrthoDB" id="1178092at2"/>
<dbReference type="KEGG" id="cao:Celal_2863"/>
<dbReference type="HOGENOM" id="CLU_1616035_0_0_10"/>
<accession>E6XDJ9</accession>
<dbReference type="AlphaFoldDB" id="E6XDJ9"/>
<dbReference type="Proteomes" id="UP000008634">
    <property type="component" value="Chromosome"/>
</dbReference>
<evidence type="ECO:0000313" key="2">
    <source>
        <dbReference type="Proteomes" id="UP000008634"/>
    </source>
</evidence>
<evidence type="ECO:0000313" key="1">
    <source>
        <dbReference type="EMBL" id="ADV50141.1"/>
    </source>
</evidence>
<proteinExistence type="predicted"/>
<protein>
    <recommendedName>
        <fullName evidence="3">Outer membrane protein beta-barrel domain-containing protein</fullName>
    </recommendedName>
</protein>
<keyword evidence="2" id="KW-1185">Reference proteome</keyword>
<sequence length="164" mass="18735">MVKNILLLSFVMGTTIVFSQEINEYGIPSSLIGLSVSSTGYSNYYNDEQHSTFTVDWKINEKNALLLRGYYDTNSMGDIFKTQLLFRKSISDRFYIFSGLEMNMERIVIDGANSTENFKAINGIGYKVQEDFLIELVNETIIGKQNLNNNYSKSLIRLGAKFKF</sequence>
<dbReference type="EMBL" id="CP002453">
    <property type="protein sequence ID" value="ADV50141.1"/>
    <property type="molecule type" value="Genomic_DNA"/>
</dbReference>
<evidence type="ECO:0008006" key="3">
    <source>
        <dbReference type="Google" id="ProtNLM"/>
    </source>
</evidence>
<name>E6XDJ9_CELAD</name>